<proteinExistence type="predicted"/>
<accession>A0A5C6EZZ0</accession>
<dbReference type="AlphaFoldDB" id="A0A5C6EZZ0"/>
<organism evidence="1 2">
    <name type="scientific">Rubripirellula tenax</name>
    <dbReference type="NCBI Taxonomy" id="2528015"/>
    <lineage>
        <taxon>Bacteria</taxon>
        <taxon>Pseudomonadati</taxon>
        <taxon>Planctomycetota</taxon>
        <taxon>Planctomycetia</taxon>
        <taxon>Pirellulales</taxon>
        <taxon>Pirellulaceae</taxon>
        <taxon>Rubripirellula</taxon>
    </lineage>
</organism>
<gene>
    <name evidence="1" type="ORF">Poly51_30920</name>
</gene>
<comment type="caution">
    <text evidence="1">The sequence shown here is derived from an EMBL/GenBank/DDBJ whole genome shotgun (WGS) entry which is preliminary data.</text>
</comment>
<sequence>MATSIQQFIDELEKSRDSLQTAGRLVAEQFPDRRLFAHQAEWHGKGVIHHTHSVIEKYADFAHGVVMRASIEPKPNAIFMPASLYQEMMFEFYAGLNLARITLDNLRVFLRPLFATDFGQIPKSITDILQNKTDCPIYDTLLQSDDCSYLIDLRNCLVHHRTFATADQAIVIEDGHESEVNDLTRNFDWLDSFARAYFRRENEKIVVNIYLPDMIFRRDGNDKKLATFTYDRKINLLSQTMHFARLTVQSVTEVCRLLSQHKGEVYTYSRSKQQR</sequence>
<evidence type="ECO:0000313" key="1">
    <source>
        <dbReference type="EMBL" id="TWU54375.1"/>
    </source>
</evidence>
<keyword evidence="2" id="KW-1185">Reference proteome</keyword>
<evidence type="ECO:0008006" key="3">
    <source>
        <dbReference type="Google" id="ProtNLM"/>
    </source>
</evidence>
<dbReference type="EMBL" id="SJPW01000004">
    <property type="protein sequence ID" value="TWU54375.1"/>
    <property type="molecule type" value="Genomic_DNA"/>
</dbReference>
<reference evidence="1 2" key="1">
    <citation type="submission" date="2019-02" db="EMBL/GenBank/DDBJ databases">
        <title>Deep-cultivation of Planctomycetes and their phenomic and genomic characterization uncovers novel biology.</title>
        <authorList>
            <person name="Wiegand S."/>
            <person name="Jogler M."/>
            <person name="Boedeker C."/>
            <person name="Pinto D."/>
            <person name="Vollmers J."/>
            <person name="Rivas-Marin E."/>
            <person name="Kohn T."/>
            <person name="Peeters S.H."/>
            <person name="Heuer A."/>
            <person name="Rast P."/>
            <person name="Oberbeckmann S."/>
            <person name="Bunk B."/>
            <person name="Jeske O."/>
            <person name="Meyerdierks A."/>
            <person name="Storesund J.E."/>
            <person name="Kallscheuer N."/>
            <person name="Luecker S."/>
            <person name="Lage O.M."/>
            <person name="Pohl T."/>
            <person name="Merkel B.J."/>
            <person name="Hornburger P."/>
            <person name="Mueller R.-W."/>
            <person name="Bruemmer F."/>
            <person name="Labrenz M."/>
            <person name="Spormann A.M."/>
            <person name="Op Den Camp H."/>
            <person name="Overmann J."/>
            <person name="Amann R."/>
            <person name="Jetten M.S.M."/>
            <person name="Mascher T."/>
            <person name="Medema M.H."/>
            <person name="Devos D.P."/>
            <person name="Kaster A.-K."/>
            <person name="Ovreas L."/>
            <person name="Rohde M."/>
            <person name="Galperin M.Y."/>
            <person name="Jogler C."/>
        </authorList>
    </citation>
    <scope>NUCLEOTIDE SEQUENCE [LARGE SCALE GENOMIC DNA]</scope>
    <source>
        <strain evidence="1 2">Poly51</strain>
    </source>
</reference>
<dbReference type="RefSeq" id="WP_146458606.1">
    <property type="nucleotide sequence ID" value="NZ_SJPW01000004.1"/>
</dbReference>
<name>A0A5C6EZZ0_9BACT</name>
<protein>
    <recommendedName>
        <fullName evidence="3">Cthe-2314-like HEPN domain-containing protein</fullName>
    </recommendedName>
</protein>
<dbReference type="Proteomes" id="UP000318288">
    <property type="component" value="Unassembled WGS sequence"/>
</dbReference>
<evidence type="ECO:0000313" key="2">
    <source>
        <dbReference type="Proteomes" id="UP000318288"/>
    </source>
</evidence>